<dbReference type="Gene3D" id="3.40.50.1700">
    <property type="entry name" value="Glycoside hydrolase family 3 C-terminal domain"/>
    <property type="match status" value="1"/>
</dbReference>
<dbReference type="InterPro" id="IPR001764">
    <property type="entry name" value="Glyco_hydro_3_N"/>
</dbReference>
<dbReference type="RefSeq" id="WP_123066932.1">
    <property type="nucleotide sequence ID" value="NZ_RIAS01000020.1"/>
</dbReference>
<evidence type="ECO:0000256" key="4">
    <source>
        <dbReference type="RuleBase" id="RU361161"/>
    </source>
</evidence>
<keyword evidence="2 4" id="KW-0378">Hydrolase</keyword>
<feature type="domain" description="Fibronectin type III-like" evidence="5">
    <location>
        <begin position="587"/>
        <end position="657"/>
    </location>
</feature>
<reference evidence="6 7" key="1">
    <citation type="journal article" date="2019" name="J. Ind. Microbiol. Biotechnol.">
        <title>Paenibacillus amylolyticus 27C64 has a diverse set of carbohydrate-active enzymes and complete pectin deconstruction system.</title>
        <authorList>
            <person name="Keggi C."/>
            <person name="Doran-Peterson J."/>
        </authorList>
    </citation>
    <scope>NUCLEOTIDE SEQUENCE [LARGE SCALE GENOMIC DNA]</scope>
    <source>
        <strain evidence="6 7">27C64</strain>
    </source>
</reference>
<dbReference type="Pfam" id="PF14310">
    <property type="entry name" value="Fn3-like"/>
    <property type="match status" value="1"/>
</dbReference>
<name>A0A5M9X083_PAEAM</name>
<dbReference type="OrthoDB" id="9805821at2"/>
<dbReference type="PRINTS" id="PR00133">
    <property type="entry name" value="GLHYDRLASE3"/>
</dbReference>
<gene>
    <name evidence="6" type="ORF">EC604_25830</name>
</gene>
<dbReference type="InterPro" id="IPR017853">
    <property type="entry name" value="GH"/>
</dbReference>
<evidence type="ECO:0000313" key="7">
    <source>
        <dbReference type="Proteomes" id="UP000323664"/>
    </source>
</evidence>
<dbReference type="AlphaFoldDB" id="A0A5M9X083"/>
<dbReference type="PANTHER" id="PTHR42715:SF10">
    <property type="entry name" value="BETA-GLUCOSIDASE"/>
    <property type="match status" value="1"/>
</dbReference>
<protein>
    <submittedName>
        <fullName evidence="6">Glycosyl hydrolase</fullName>
    </submittedName>
</protein>
<comment type="caution">
    <text evidence="6">The sequence shown here is derived from an EMBL/GenBank/DDBJ whole genome shotgun (WGS) entry which is preliminary data.</text>
</comment>
<dbReference type="InterPro" id="IPR036962">
    <property type="entry name" value="Glyco_hydro_3_N_sf"/>
</dbReference>
<dbReference type="SUPFAM" id="SSF52279">
    <property type="entry name" value="Beta-D-glucan exohydrolase, C-terminal domain"/>
    <property type="match status" value="1"/>
</dbReference>
<dbReference type="SMART" id="SM01217">
    <property type="entry name" value="Fn3_like"/>
    <property type="match status" value="1"/>
</dbReference>
<dbReference type="PROSITE" id="PS00775">
    <property type="entry name" value="GLYCOSYL_HYDROL_F3"/>
    <property type="match status" value="1"/>
</dbReference>
<dbReference type="Gene3D" id="2.60.40.10">
    <property type="entry name" value="Immunoglobulins"/>
    <property type="match status" value="1"/>
</dbReference>
<dbReference type="Gene3D" id="3.20.20.300">
    <property type="entry name" value="Glycoside hydrolase, family 3, N-terminal domain"/>
    <property type="match status" value="1"/>
</dbReference>
<organism evidence="6 7">
    <name type="scientific">Paenibacillus amylolyticus</name>
    <dbReference type="NCBI Taxonomy" id="1451"/>
    <lineage>
        <taxon>Bacteria</taxon>
        <taxon>Bacillati</taxon>
        <taxon>Bacillota</taxon>
        <taxon>Bacilli</taxon>
        <taxon>Bacillales</taxon>
        <taxon>Paenibacillaceae</taxon>
        <taxon>Paenibacillus</taxon>
    </lineage>
</organism>
<dbReference type="Proteomes" id="UP000323664">
    <property type="component" value="Unassembled WGS sequence"/>
</dbReference>
<dbReference type="InterPro" id="IPR019800">
    <property type="entry name" value="Glyco_hydro_3_AS"/>
</dbReference>
<evidence type="ECO:0000313" key="6">
    <source>
        <dbReference type="EMBL" id="KAA8787255.1"/>
    </source>
</evidence>
<evidence type="ECO:0000256" key="3">
    <source>
        <dbReference type="ARBA" id="ARBA00023277"/>
    </source>
</evidence>
<dbReference type="PANTHER" id="PTHR42715">
    <property type="entry name" value="BETA-GLUCOSIDASE"/>
    <property type="match status" value="1"/>
</dbReference>
<evidence type="ECO:0000259" key="5">
    <source>
        <dbReference type="SMART" id="SM01217"/>
    </source>
</evidence>
<accession>A0A5M9X083</accession>
<dbReference type="EMBL" id="RIAS01000020">
    <property type="protein sequence ID" value="KAA8787255.1"/>
    <property type="molecule type" value="Genomic_DNA"/>
</dbReference>
<dbReference type="FunFam" id="2.60.40.10:FF:000495">
    <property type="entry name" value="Periplasmic beta-glucosidase"/>
    <property type="match status" value="1"/>
</dbReference>
<proteinExistence type="inferred from homology"/>
<dbReference type="GO" id="GO:0005975">
    <property type="term" value="P:carbohydrate metabolic process"/>
    <property type="evidence" value="ECO:0007669"/>
    <property type="project" value="InterPro"/>
</dbReference>
<keyword evidence="4" id="KW-0326">Glycosidase</keyword>
<evidence type="ECO:0000256" key="2">
    <source>
        <dbReference type="ARBA" id="ARBA00022801"/>
    </source>
</evidence>
<dbReference type="InterPro" id="IPR036881">
    <property type="entry name" value="Glyco_hydro_3_C_sf"/>
</dbReference>
<comment type="similarity">
    <text evidence="1 4">Belongs to the glycosyl hydrolase 3 family.</text>
</comment>
<sequence>MKRDIKQLIDQMTIEEKASLCSGSTFWTTTGIERLGIPSIMLADGPHGLRKQDGESDHLGLNESVPATCFPTASGLASSWNRDLIEQVGSTIGKEAQTENVSVLLGPGANIKRSPLCGRNFEYFSEDPYLTGELASSHIRGVQTQGVGTSLKHFAVNNQEDRRMSVNAVVDERTLREIYLTGFEKAVKQAQPWTLMSAYNKVNGTYASENPYLLNDILREEWGHDGIVMSDWGAVSEIVPSVAAGMELEMPPSNGEAQLKIIQAVEEGTLDISLLDQAVERLLTVIFKCADHMQQDVTYDAEEHHAFARQVAQETMVLLKNENGILPLQKTGHIAVIGELAQSARYQGGGSSHINATKIDIPYEQLLLSAGDQAQLTYAQGYELSSDETNAPLLQAALETAAAADVAILFVGLPDRYESEGYDRKHLDLPNNHQELITAIAAVQPNVIVVLSNGAPVVMPWLHNAKAVLEAYLGGQATGGAIADILFGDANPSGKLAETFPRSTKHNPSALFFPGDGNQVEYREGIFVGYRYYEAKDIEPLFPFGYGLSYTQFEYSNLTVDKRKINDTDCINVSVKIKNTGSVQGKEIVQLYIHDTASRVTRPDKELKGFTKIDLKPGEEKQVTISLDKRSFAYYDVERSDWHVDSGEFEILVGASSQDIRLTTKVVVNSTSREIIPTYHRDTTFGELLANPKTMAILSQMQPQADQDQSEIQSSAVSAEMVQASMQYLPLRNLIPFSGMTEETLSQLLAALNQAVQSET</sequence>
<dbReference type="InterPro" id="IPR002772">
    <property type="entry name" value="Glyco_hydro_3_C"/>
</dbReference>
<dbReference type="GO" id="GO:0008422">
    <property type="term" value="F:beta-glucosidase activity"/>
    <property type="evidence" value="ECO:0007669"/>
    <property type="project" value="UniProtKB-ARBA"/>
</dbReference>
<dbReference type="SUPFAM" id="SSF51445">
    <property type="entry name" value="(Trans)glycosidases"/>
    <property type="match status" value="1"/>
</dbReference>
<dbReference type="Pfam" id="PF00933">
    <property type="entry name" value="Glyco_hydro_3"/>
    <property type="match status" value="1"/>
</dbReference>
<dbReference type="InterPro" id="IPR050288">
    <property type="entry name" value="Cellulose_deg_GH3"/>
</dbReference>
<keyword evidence="3" id="KW-0119">Carbohydrate metabolism</keyword>
<dbReference type="InterPro" id="IPR026891">
    <property type="entry name" value="Fn3-like"/>
</dbReference>
<evidence type="ECO:0000256" key="1">
    <source>
        <dbReference type="ARBA" id="ARBA00005336"/>
    </source>
</evidence>
<dbReference type="InterPro" id="IPR013783">
    <property type="entry name" value="Ig-like_fold"/>
</dbReference>
<dbReference type="Pfam" id="PF01915">
    <property type="entry name" value="Glyco_hydro_3_C"/>
    <property type="match status" value="1"/>
</dbReference>